<accession>A0A0F9T6U7</accession>
<dbReference type="AlphaFoldDB" id="A0A0F9T6U7"/>
<evidence type="ECO:0000256" key="1">
    <source>
        <dbReference type="SAM" id="Phobius"/>
    </source>
</evidence>
<sequence>MKNLLKILTLASILVAPMSYAATISSLNDGFETEASTSTLNYNSFANWDVTAGTVDLIKNGNSWGITSSEGDYSVDLDGSTGNAGVLTSKDGFAAGTYMVSFDISGNQRNGFDILDVTFDGVKLVDGLVKQAGDNFITLTFLATVSEGAKLAFANLGGDNLGMILDNVSVSAVPVPAALFLFAPALMGMVGLRRKMKVAAV</sequence>
<evidence type="ECO:0000313" key="2">
    <source>
        <dbReference type="EMBL" id="KKN44696.1"/>
    </source>
</evidence>
<keyword evidence="1" id="KW-0472">Membrane</keyword>
<keyword evidence="1" id="KW-1133">Transmembrane helix</keyword>
<comment type="caution">
    <text evidence="2">The sequence shown here is derived from an EMBL/GenBank/DDBJ whole genome shotgun (WGS) entry which is preliminary data.</text>
</comment>
<evidence type="ECO:0008006" key="3">
    <source>
        <dbReference type="Google" id="ProtNLM"/>
    </source>
</evidence>
<proteinExistence type="predicted"/>
<feature type="transmembrane region" description="Helical" evidence="1">
    <location>
        <begin position="173"/>
        <end position="192"/>
    </location>
</feature>
<reference evidence="2" key="1">
    <citation type="journal article" date="2015" name="Nature">
        <title>Complex archaea that bridge the gap between prokaryotes and eukaryotes.</title>
        <authorList>
            <person name="Spang A."/>
            <person name="Saw J.H."/>
            <person name="Jorgensen S.L."/>
            <person name="Zaremba-Niedzwiedzka K."/>
            <person name="Martijn J."/>
            <person name="Lind A.E."/>
            <person name="van Eijk R."/>
            <person name="Schleper C."/>
            <person name="Guy L."/>
            <person name="Ettema T.J."/>
        </authorList>
    </citation>
    <scope>NUCLEOTIDE SEQUENCE</scope>
</reference>
<gene>
    <name evidence="2" type="ORF">LCGC14_0690440</name>
</gene>
<name>A0A0F9T6U7_9ZZZZ</name>
<protein>
    <recommendedName>
        <fullName evidence="3">DUF642 domain-containing protein</fullName>
    </recommendedName>
</protein>
<organism evidence="2">
    <name type="scientific">marine sediment metagenome</name>
    <dbReference type="NCBI Taxonomy" id="412755"/>
    <lineage>
        <taxon>unclassified sequences</taxon>
        <taxon>metagenomes</taxon>
        <taxon>ecological metagenomes</taxon>
    </lineage>
</organism>
<dbReference type="EMBL" id="LAZR01001435">
    <property type="protein sequence ID" value="KKN44696.1"/>
    <property type="molecule type" value="Genomic_DNA"/>
</dbReference>
<keyword evidence="1" id="KW-0812">Transmembrane</keyword>